<feature type="compositionally biased region" description="Basic and acidic residues" evidence="4">
    <location>
        <begin position="182"/>
        <end position="191"/>
    </location>
</feature>
<evidence type="ECO:0000256" key="4">
    <source>
        <dbReference type="SAM" id="MobiDB-lite"/>
    </source>
</evidence>
<sequence>MITNDVDVPVDWLYKGSKPHKKARRKNRSAVAVAGAAGKTERSRSLSISNASLSISNASLSHGMYADPHAKRVSGTMAIPGAMAGAIAGAGAVAIEDDDEVDIRADGGPGARMPALTKTHSLNQETKDEVPVLTPPPTPTQSRNSPSLVSVKRSASTSSKPKKTSLFGSLFGRSRSSSQSNDTEKKLDTAKRLAISTASEKKTYPQELLTPASPVSANSPSPDIRRSTSITKPAKEHRARNSDNTTTDKNTHQETQKESGSRERPTDLTKISLKRVKFAVDKFETDPPQQLPSRTPKPGNIMIPDDMISELPAISVGITSNQQKNNLGPQFTKDSIEYKRALEIHQIALKEAEKHQQEAHHAARRIAHEVSNFSNGKQASAPGFMLNLVAQSDQSKRDQNSAVHDTDINIDLSEKLNKTGIDLPIHMHEHHFDDPGSTLEGNQEITLDVVYTRCCHLREILPIPSTLKQVTDKTAPLQTLKFLNPKPTLIDILSFCDFIAIVPIQTIVFDNVNLSTEMFKIVISSVAYSSVLEKISLRNVTMNKECWQLLCKFLLTSQSLNKIDISQTRIKPETGTELLRSSMDWDLFAKTLAKRAEHLRPLEEILVNGVNFDNIPLEDFQNFLITFATQKHLTNGIRLGLANATKSICSVQHYKFLLEWMSNYNVQGVDLGFNDLSNLIKPTLGKLSSLTYPNLHYFTLNSTNIQSTNDMALLLKALSKLPNLEFLDLSNLPQVFPDILPYMYKYLPRFPQLKRLHIDNENMTYKEMTVVCNLLAKCTGLIHVSMLSQKPPMSETESAENLSTNGDSNSGTVFAKNNFSATLYAFVRDSPNLVGLDIDYSSISDEVSSRLALCLMRNMRRTMDSSFQLDELDSQDELLFDGSLVTMTAKDVLERLTQLNTKQIIEKKDATKRYLLKKYVQKLHKIHNNVQQTIDNLFEKRKSGDLPMQEKENLVRLILLEKNLVHILDIFDNMPNLSEVLGENKIASSDSLVDHPNLRHVVETDNLNENSNERDLQVNENDNLQQRPHLMATESGRTIDTLTGRPVFSRRSSTTSLASKKQEEEEGDFHKWGFYIQQQKALYPDGESQYGESSAVSASTSQTTLPSIDSKEKKIFTKLPSGPELRTAIIKAKGVSSIEELIQKINDYHCCDIESLYNILKQNELEGNGIVTSESDLTDNEREHLEGAVKNIYEQLLNNASMNRDVKKVNQ</sequence>
<feature type="region of interest" description="Disordered" evidence="4">
    <location>
        <begin position="18"/>
        <end position="48"/>
    </location>
</feature>
<comment type="caution">
    <text evidence="5">The sequence shown here is derived from an EMBL/GenBank/DDBJ whole genome shotgun (WGS) entry which is preliminary data.</text>
</comment>
<feature type="compositionally biased region" description="Basic and acidic residues" evidence="4">
    <location>
        <begin position="249"/>
        <end position="267"/>
    </location>
</feature>
<dbReference type="Proteomes" id="UP000054886">
    <property type="component" value="Unassembled WGS sequence"/>
</dbReference>
<feature type="compositionally biased region" description="Basic residues" evidence="4">
    <location>
        <begin position="18"/>
        <end position="28"/>
    </location>
</feature>
<gene>
    <name evidence="5" type="ORF">AO440_003968</name>
</gene>
<evidence type="ECO:0000256" key="1">
    <source>
        <dbReference type="ARBA" id="ARBA00004245"/>
    </source>
</evidence>
<comment type="subcellular location">
    <subcellularLocation>
        <location evidence="1">Cytoplasm</location>
        <location evidence="1">Cytoskeleton</location>
    </subcellularLocation>
</comment>
<dbReference type="AlphaFoldDB" id="A0A0W0D3S9"/>
<evidence type="ECO:0000313" key="6">
    <source>
        <dbReference type="Proteomes" id="UP000054886"/>
    </source>
</evidence>
<organism evidence="5 6">
    <name type="scientific">Candida glabrata</name>
    <name type="common">Yeast</name>
    <name type="synonym">Torulopsis glabrata</name>
    <dbReference type="NCBI Taxonomy" id="5478"/>
    <lineage>
        <taxon>Eukaryota</taxon>
        <taxon>Fungi</taxon>
        <taxon>Dikarya</taxon>
        <taxon>Ascomycota</taxon>
        <taxon>Saccharomycotina</taxon>
        <taxon>Saccharomycetes</taxon>
        <taxon>Saccharomycetales</taxon>
        <taxon>Saccharomycetaceae</taxon>
        <taxon>Nakaseomyces</taxon>
    </lineage>
</organism>
<dbReference type="GO" id="GO:0008157">
    <property type="term" value="F:protein phosphatase 1 binding"/>
    <property type="evidence" value="ECO:0007669"/>
    <property type="project" value="EnsemblFungi"/>
</dbReference>
<keyword evidence="3" id="KW-0206">Cytoskeleton</keyword>
<dbReference type="VEuPathDB" id="FungiDB:GVI51_M02497"/>
<dbReference type="VEuPathDB" id="FungiDB:GWK60_M02497"/>
<dbReference type="InterPro" id="IPR032675">
    <property type="entry name" value="LRR_dom_sf"/>
</dbReference>
<dbReference type="PANTHER" id="PTHR24107">
    <property type="entry name" value="YNEIN REGULATORY COMPLEX SUBUNIT 5"/>
    <property type="match status" value="1"/>
</dbReference>
<dbReference type="GO" id="GO:0005856">
    <property type="term" value="C:cytoskeleton"/>
    <property type="evidence" value="ECO:0007669"/>
    <property type="project" value="UniProtKB-SubCell"/>
</dbReference>
<accession>A0A0W0D3S9</accession>
<dbReference type="VEuPathDB" id="FungiDB:CAGL0M02607g"/>
<feature type="compositionally biased region" description="Low complexity" evidence="4">
    <location>
        <begin position="152"/>
        <end position="178"/>
    </location>
</feature>
<dbReference type="SUPFAM" id="SSF52047">
    <property type="entry name" value="RNI-like"/>
    <property type="match status" value="1"/>
</dbReference>
<keyword evidence="2" id="KW-0963">Cytoplasm</keyword>
<dbReference type="InterPro" id="IPR052410">
    <property type="entry name" value="DRC5"/>
</dbReference>
<evidence type="ECO:0000256" key="2">
    <source>
        <dbReference type="ARBA" id="ARBA00022490"/>
    </source>
</evidence>
<dbReference type="EMBL" id="LLZZ01000106">
    <property type="protein sequence ID" value="KTB07962.1"/>
    <property type="molecule type" value="Genomic_DNA"/>
</dbReference>
<dbReference type="GO" id="GO:0019888">
    <property type="term" value="F:protein phosphatase regulator activity"/>
    <property type="evidence" value="ECO:0007669"/>
    <property type="project" value="EnsemblFungi"/>
</dbReference>
<dbReference type="PANTHER" id="PTHR24107:SF30">
    <property type="entry name" value="GLC7-INTERACTING PROTEIN 3-RELATED"/>
    <property type="match status" value="1"/>
</dbReference>
<feature type="region of interest" description="Disordered" evidence="4">
    <location>
        <begin position="102"/>
        <end position="270"/>
    </location>
</feature>
<protein>
    <submittedName>
        <fullName evidence="5">GLC7-interacting protein 3</fullName>
    </submittedName>
</protein>
<dbReference type="GO" id="GO:0007059">
    <property type="term" value="P:chromosome segregation"/>
    <property type="evidence" value="ECO:0007669"/>
    <property type="project" value="EnsemblFungi"/>
</dbReference>
<evidence type="ECO:0000256" key="3">
    <source>
        <dbReference type="ARBA" id="ARBA00023212"/>
    </source>
</evidence>
<name>A0A0W0D3S9_CANGB</name>
<reference evidence="5 6" key="1">
    <citation type="submission" date="2015-10" db="EMBL/GenBank/DDBJ databases">
        <title>Draft genomes sequences of Candida glabrata isolates 1A, 1B, 2A, 2B, 3A and 3B.</title>
        <authorList>
            <person name="Haavelsrud O.E."/>
            <person name="Gaustad P."/>
        </authorList>
    </citation>
    <scope>NUCLEOTIDE SEQUENCE [LARGE SCALE GENOMIC DNA]</scope>
    <source>
        <strain evidence="5">910700640</strain>
    </source>
</reference>
<evidence type="ECO:0000313" key="5">
    <source>
        <dbReference type="EMBL" id="KTB07962.1"/>
    </source>
</evidence>
<dbReference type="VEuPathDB" id="FungiDB:B1J91_M02607g"/>
<dbReference type="Gene3D" id="3.80.10.10">
    <property type="entry name" value="Ribonuclease Inhibitor"/>
    <property type="match status" value="2"/>
</dbReference>
<feature type="compositionally biased region" description="Low complexity" evidence="4">
    <location>
        <begin position="211"/>
        <end position="222"/>
    </location>
</feature>
<proteinExistence type="predicted"/>